<dbReference type="AlphaFoldDB" id="A0A318TAS7"/>
<accession>A0A318TAS7</accession>
<evidence type="ECO:0000313" key="2">
    <source>
        <dbReference type="Proteomes" id="UP000248148"/>
    </source>
</evidence>
<gene>
    <name evidence="1" type="ORF">BJ122_11737</name>
</gene>
<organism evidence="1 2">
    <name type="scientific">Rhodopseudomonas faecalis</name>
    <dbReference type="NCBI Taxonomy" id="99655"/>
    <lineage>
        <taxon>Bacteria</taxon>
        <taxon>Pseudomonadati</taxon>
        <taxon>Pseudomonadota</taxon>
        <taxon>Alphaproteobacteria</taxon>
        <taxon>Hyphomicrobiales</taxon>
        <taxon>Nitrobacteraceae</taxon>
        <taxon>Rhodopseudomonas</taxon>
    </lineage>
</organism>
<dbReference type="Proteomes" id="UP000248148">
    <property type="component" value="Unassembled WGS sequence"/>
</dbReference>
<dbReference type="OrthoDB" id="8456184at2"/>
<reference evidence="1 2" key="1">
    <citation type="submission" date="2018-06" db="EMBL/GenBank/DDBJ databases">
        <title>Genomic Encyclopedia of Archaeal and Bacterial Type Strains, Phase II (KMG-II): from individual species to whole genera.</title>
        <authorList>
            <person name="Goeker M."/>
        </authorList>
    </citation>
    <scope>NUCLEOTIDE SEQUENCE [LARGE SCALE GENOMIC DNA]</scope>
    <source>
        <strain evidence="1 2">JCM 11668</strain>
    </source>
</reference>
<name>A0A318TAS7_9BRAD</name>
<protein>
    <submittedName>
        <fullName evidence="1">Uncharacterized protein</fullName>
    </submittedName>
</protein>
<proteinExistence type="predicted"/>
<dbReference type="EMBL" id="QJTI01000017">
    <property type="protein sequence ID" value="PYF01814.1"/>
    <property type="molecule type" value="Genomic_DNA"/>
</dbReference>
<evidence type="ECO:0000313" key="1">
    <source>
        <dbReference type="EMBL" id="PYF01814.1"/>
    </source>
</evidence>
<keyword evidence="2" id="KW-1185">Reference proteome</keyword>
<sequence>MCNSVRYAGREYQSPRELAQLVGGVDHLVWLDNRPGEMNSCLCPVDLEATLGHAGFRWERGADPMEWTAFKGT</sequence>
<comment type="caution">
    <text evidence="1">The sequence shown here is derived from an EMBL/GenBank/DDBJ whole genome shotgun (WGS) entry which is preliminary data.</text>
</comment>